<dbReference type="SUPFAM" id="SSF48371">
    <property type="entry name" value="ARM repeat"/>
    <property type="match status" value="1"/>
</dbReference>
<dbReference type="InterPro" id="IPR016024">
    <property type="entry name" value="ARM-type_fold"/>
</dbReference>
<dbReference type="Proteomes" id="UP000323000">
    <property type="component" value="Chromosome 9"/>
</dbReference>
<reference evidence="4" key="1">
    <citation type="journal article" date="2019" name="Gigascience">
        <title>De novo genome assembly of the endangered Acer yangbiense, a plant species with extremely small populations endemic to Yunnan Province, China.</title>
        <authorList>
            <person name="Yang J."/>
            <person name="Wariss H.M."/>
            <person name="Tao L."/>
            <person name="Zhang R."/>
            <person name="Yun Q."/>
            <person name="Hollingsworth P."/>
            <person name="Dao Z."/>
            <person name="Luo G."/>
            <person name="Guo H."/>
            <person name="Ma Y."/>
            <person name="Sun W."/>
        </authorList>
    </citation>
    <scope>NUCLEOTIDE SEQUENCE [LARGE SCALE GENOMIC DNA]</scope>
    <source>
        <strain evidence="4">cv. Malutang</strain>
    </source>
</reference>
<organism evidence="3 4">
    <name type="scientific">Acer yangbiense</name>
    <dbReference type="NCBI Taxonomy" id="1000413"/>
    <lineage>
        <taxon>Eukaryota</taxon>
        <taxon>Viridiplantae</taxon>
        <taxon>Streptophyta</taxon>
        <taxon>Embryophyta</taxon>
        <taxon>Tracheophyta</taxon>
        <taxon>Spermatophyta</taxon>
        <taxon>Magnoliopsida</taxon>
        <taxon>eudicotyledons</taxon>
        <taxon>Gunneridae</taxon>
        <taxon>Pentapetalae</taxon>
        <taxon>rosids</taxon>
        <taxon>malvids</taxon>
        <taxon>Sapindales</taxon>
        <taxon>Sapindaceae</taxon>
        <taxon>Hippocastanoideae</taxon>
        <taxon>Acereae</taxon>
        <taxon>Acer</taxon>
    </lineage>
</organism>
<dbReference type="InterPro" id="IPR011989">
    <property type="entry name" value="ARM-like"/>
</dbReference>
<proteinExistence type="inferred from homology"/>
<dbReference type="GO" id="GO:0043539">
    <property type="term" value="F:protein serine/threonine kinase activator activity"/>
    <property type="evidence" value="ECO:0007669"/>
    <property type="project" value="TreeGrafter"/>
</dbReference>
<evidence type="ECO:0008006" key="5">
    <source>
        <dbReference type="Google" id="ProtNLM"/>
    </source>
</evidence>
<sequence>MKGLFKTKPKTPTELVISTRELLTYTDKTTEIRERKREEKVAELNKIILEMRIVLYGSDQSEPNADACEQLTQEFFREDTFRLLTTNLPKLNLGARRDVTNIMANLQRQRVNSRLIACKYLEDNLDLMDILISGYEDSDIALTYGTISRECIRHQSVAKYVLNSGHMKKFFIYLQNPNFDIASDVQATFKELLTRHKATVAEFLSTNYDWFFKEYNSQLLESTSYITKRHAVKLLGDILLDRANSSVMVRYVSSLHNMRILMNLLRLFVANQQKPVEITRVLVSNRSKLLRFFADFTLEKANEQFESDKSYVMREIAMLETNDVRPSTDDSDDCESICTSTSS</sequence>
<dbReference type="GO" id="GO:0035556">
    <property type="term" value="P:intracellular signal transduction"/>
    <property type="evidence" value="ECO:0007669"/>
    <property type="project" value="TreeGrafter"/>
</dbReference>
<name>A0A5C7HEA7_9ROSI</name>
<accession>A0A5C7HEA7</accession>
<comment type="similarity">
    <text evidence="1">Belongs to the Mo25 family.</text>
</comment>
<comment type="caution">
    <text evidence="3">The sequence shown here is derived from an EMBL/GenBank/DDBJ whole genome shotgun (WGS) entry which is preliminary data.</text>
</comment>
<feature type="region of interest" description="Disordered" evidence="2">
    <location>
        <begin position="324"/>
        <end position="343"/>
    </location>
</feature>
<dbReference type="InterPro" id="IPR013878">
    <property type="entry name" value="Mo25"/>
</dbReference>
<dbReference type="EMBL" id="VAHF01000009">
    <property type="protein sequence ID" value="TXG55483.1"/>
    <property type="molecule type" value="Genomic_DNA"/>
</dbReference>
<dbReference type="Pfam" id="PF08569">
    <property type="entry name" value="Mo25"/>
    <property type="match status" value="1"/>
</dbReference>
<gene>
    <name evidence="3" type="ORF">EZV62_020739</name>
</gene>
<dbReference type="PANTHER" id="PTHR10182">
    <property type="entry name" value="CALCIUM-BINDING PROTEIN 39-RELATED"/>
    <property type="match status" value="1"/>
</dbReference>
<dbReference type="OrthoDB" id="609103at2759"/>
<dbReference type="AlphaFoldDB" id="A0A5C7HEA7"/>
<dbReference type="PANTHER" id="PTHR10182:SF34">
    <property type="entry name" value="MO25-LIKE PROTEIN"/>
    <property type="match status" value="1"/>
</dbReference>
<evidence type="ECO:0000313" key="4">
    <source>
        <dbReference type="Proteomes" id="UP000323000"/>
    </source>
</evidence>
<evidence type="ECO:0000313" key="3">
    <source>
        <dbReference type="EMBL" id="TXG55483.1"/>
    </source>
</evidence>
<dbReference type="Gene3D" id="1.25.10.10">
    <property type="entry name" value="Leucine-rich Repeat Variant"/>
    <property type="match status" value="1"/>
</dbReference>
<protein>
    <recommendedName>
        <fullName evidence="5">MO25-like protein</fullName>
    </recommendedName>
</protein>
<keyword evidence="4" id="KW-1185">Reference proteome</keyword>
<evidence type="ECO:0000256" key="1">
    <source>
        <dbReference type="ARBA" id="ARBA00011012"/>
    </source>
</evidence>
<evidence type="ECO:0000256" key="2">
    <source>
        <dbReference type="SAM" id="MobiDB-lite"/>
    </source>
</evidence>